<keyword evidence="2" id="KW-1185">Reference proteome</keyword>
<sequence>MGVQPGKRCMTRLVTGTERERSGCADSVGSAGLGQVPPCIVGLLRAARVGPGCTRLRRASPSCPGNSRFRHAASGCIRQPVGPGYARLRRLRVPPGSIGLRHAAACSARPLPGCASYPSGNVSLQNSDISCAYMLNPGMFTPNSSLSCTYFPMNGQERGHFLATVENSDINCFYFSQMD</sequence>
<reference evidence="1 2" key="1">
    <citation type="submission" date="2014-04" db="EMBL/GenBank/DDBJ databases">
        <authorList>
            <person name="Bishop-Lilly K.A."/>
            <person name="Broomall S.M."/>
            <person name="Chain P.S."/>
            <person name="Chertkov O."/>
            <person name="Coyne S.R."/>
            <person name="Daligault H.E."/>
            <person name="Davenport K.W."/>
            <person name="Erkkila T."/>
            <person name="Frey K.G."/>
            <person name="Gibbons H.S."/>
            <person name="Gu W."/>
            <person name="Jaissle J."/>
            <person name="Johnson S.L."/>
            <person name="Koroleva G.I."/>
            <person name="Ladner J.T."/>
            <person name="Lo C.-C."/>
            <person name="Minogue T.D."/>
            <person name="Munk C."/>
            <person name="Palacios G.F."/>
            <person name="Redden C.L."/>
            <person name="Rosenzweig C.N."/>
            <person name="Scholz M.B."/>
            <person name="Teshima H."/>
            <person name="Xu Y."/>
        </authorList>
    </citation>
    <scope>NUCLEOTIDE SEQUENCE [LARGE SCALE GENOMIC DNA]</scope>
    <source>
        <strain evidence="1 2">8244</strain>
    </source>
</reference>
<evidence type="ECO:0000313" key="1">
    <source>
        <dbReference type="EMBL" id="KFM94644.1"/>
    </source>
</evidence>
<dbReference type="EMBL" id="JMQA01000047">
    <property type="protein sequence ID" value="KFM94644.1"/>
    <property type="molecule type" value="Genomic_DNA"/>
</dbReference>
<gene>
    <name evidence="1" type="ORF">DJ90_1314</name>
</gene>
<comment type="caution">
    <text evidence="1">The sequence shown here is derived from an EMBL/GenBank/DDBJ whole genome shotgun (WGS) entry which is preliminary data.</text>
</comment>
<dbReference type="AlphaFoldDB" id="A0A090Y871"/>
<proteinExistence type="predicted"/>
<dbReference type="HOGENOM" id="CLU_1502058_0_0_9"/>
<protein>
    <submittedName>
        <fullName evidence="1">Uncharacterized protein</fullName>
    </submittedName>
</protein>
<evidence type="ECO:0000313" key="2">
    <source>
        <dbReference type="Proteomes" id="UP000029278"/>
    </source>
</evidence>
<accession>A0A090Y871</accession>
<organism evidence="1 2">
    <name type="scientific">Paenibacillus macerans</name>
    <name type="common">Bacillus macerans</name>
    <dbReference type="NCBI Taxonomy" id="44252"/>
    <lineage>
        <taxon>Bacteria</taxon>
        <taxon>Bacillati</taxon>
        <taxon>Bacillota</taxon>
        <taxon>Bacilli</taxon>
        <taxon>Bacillales</taxon>
        <taxon>Paenibacillaceae</taxon>
        <taxon>Paenibacillus</taxon>
    </lineage>
</organism>
<name>A0A090Y871_PAEMA</name>
<dbReference type="Proteomes" id="UP000029278">
    <property type="component" value="Unassembled WGS sequence"/>
</dbReference>
<dbReference type="STRING" id="44252.DJ90_1314"/>